<keyword evidence="7" id="KW-1185">Reference proteome</keyword>
<dbReference type="Gene3D" id="1.20.1070.10">
    <property type="entry name" value="Rhodopsin 7-helix transmembrane proteins"/>
    <property type="match status" value="1"/>
</dbReference>
<dbReference type="EMBL" id="UYRT01081629">
    <property type="protein sequence ID" value="VDN24734.1"/>
    <property type="molecule type" value="Genomic_DNA"/>
</dbReference>
<keyword evidence="2" id="KW-0297">G-protein coupled receptor</keyword>
<keyword evidence="5" id="KW-0472">Membrane</keyword>
<dbReference type="Proteomes" id="UP000271098">
    <property type="component" value="Unassembled WGS sequence"/>
</dbReference>
<comment type="subcellular location">
    <subcellularLocation>
        <location evidence="1">Membrane</location>
        <topology evidence="1">Multi-pass membrane protein</topology>
    </subcellularLocation>
</comment>
<keyword evidence="3" id="KW-0675">Receptor</keyword>
<dbReference type="OrthoDB" id="9990906at2759"/>
<dbReference type="WBParaSite" id="GPUH_0001478501-mRNA-1">
    <property type="protein sequence ID" value="GPUH_0001478501-mRNA-1"/>
    <property type="gene ID" value="GPUH_0001478501"/>
</dbReference>
<evidence type="ECO:0000313" key="6">
    <source>
        <dbReference type="EMBL" id="VDN24734.1"/>
    </source>
</evidence>
<dbReference type="GO" id="GO:0004930">
    <property type="term" value="F:G protein-coupled receptor activity"/>
    <property type="evidence" value="ECO:0007669"/>
    <property type="project" value="UniProtKB-KW"/>
</dbReference>
<reference evidence="6 7" key="2">
    <citation type="submission" date="2018-11" db="EMBL/GenBank/DDBJ databases">
        <authorList>
            <consortium name="Pathogen Informatics"/>
        </authorList>
    </citation>
    <scope>NUCLEOTIDE SEQUENCE [LARGE SCALE GENOMIC DNA]</scope>
</reference>
<dbReference type="GO" id="GO:0005886">
    <property type="term" value="C:plasma membrane"/>
    <property type="evidence" value="ECO:0007669"/>
    <property type="project" value="TreeGrafter"/>
</dbReference>
<reference evidence="8" key="1">
    <citation type="submission" date="2016-06" db="UniProtKB">
        <authorList>
            <consortium name="WormBaseParasite"/>
        </authorList>
    </citation>
    <scope>IDENTIFICATION</scope>
</reference>
<evidence type="ECO:0000256" key="1">
    <source>
        <dbReference type="ARBA" id="ARBA00004141"/>
    </source>
</evidence>
<keyword evidence="5" id="KW-0812">Transmembrane</keyword>
<name>A0A183E1C5_9BILA</name>
<feature type="transmembrane region" description="Helical" evidence="5">
    <location>
        <begin position="137"/>
        <end position="160"/>
    </location>
</feature>
<evidence type="ECO:0000256" key="4">
    <source>
        <dbReference type="ARBA" id="ARBA00023224"/>
    </source>
</evidence>
<evidence type="ECO:0000256" key="2">
    <source>
        <dbReference type="ARBA" id="ARBA00023040"/>
    </source>
</evidence>
<evidence type="ECO:0000313" key="7">
    <source>
        <dbReference type="Proteomes" id="UP000271098"/>
    </source>
</evidence>
<evidence type="ECO:0000313" key="8">
    <source>
        <dbReference type="WBParaSite" id="GPUH_0001478501-mRNA-1"/>
    </source>
</evidence>
<dbReference type="PANTHER" id="PTHR24243">
    <property type="entry name" value="G-PROTEIN COUPLED RECEPTOR"/>
    <property type="match status" value="1"/>
</dbReference>
<feature type="transmembrane region" description="Helical" evidence="5">
    <location>
        <begin position="6"/>
        <end position="30"/>
    </location>
</feature>
<gene>
    <name evidence="6" type="ORF">GPUH_LOCUS14767</name>
</gene>
<organism evidence="8">
    <name type="scientific">Gongylonema pulchrum</name>
    <dbReference type="NCBI Taxonomy" id="637853"/>
    <lineage>
        <taxon>Eukaryota</taxon>
        <taxon>Metazoa</taxon>
        <taxon>Ecdysozoa</taxon>
        <taxon>Nematoda</taxon>
        <taxon>Chromadorea</taxon>
        <taxon>Rhabditida</taxon>
        <taxon>Spirurina</taxon>
        <taxon>Spiruromorpha</taxon>
        <taxon>Spiruroidea</taxon>
        <taxon>Gongylonematidae</taxon>
        <taxon>Gongylonema</taxon>
    </lineage>
</organism>
<dbReference type="PANTHER" id="PTHR24243:SF230">
    <property type="entry name" value="G-PROTEIN COUPLED RECEPTORS FAMILY 1 PROFILE DOMAIN-CONTAINING PROTEIN"/>
    <property type="match status" value="1"/>
</dbReference>
<dbReference type="SUPFAM" id="SSF81321">
    <property type="entry name" value="Family A G protein-coupled receptor-like"/>
    <property type="match status" value="1"/>
</dbReference>
<accession>A0A183E1C5</accession>
<evidence type="ECO:0000256" key="3">
    <source>
        <dbReference type="ARBA" id="ARBA00023170"/>
    </source>
</evidence>
<evidence type="ECO:0000256" key="5">
    <source>
        <dbReference type="SAM" id="Phobius"/>
    </source>
</evidence>
<sequence>MHFYFTFIDTIICTVVPSLLITVVNSLAVYRYRQCMRIYSSGVLRVRFLKDRDTPDPHLEEDTTNAKKFLLSQQSQTNQLSAKSTRSSASGKLRSSDLQLSRSLLIVTSTFVCLTVPNYAFRLYISIFDPQSALFHLMYFATYLLYYLHHAVLFYMYIFWSPQMKKQIKPTALKLLECYCFKTVPEFGHSPGHPGEHIMNYR</sequence>
<keyword evidence="4" id="KW-0807">Transducer</keyword>
<proteinExistence type="predicted"/>
<dbReference type="AlphaFoldDB" id="A0A183E1C5"/>
<feature type="transmembrane region" description="Helical" evidence="5">
    <location>
        <begin position="104"/>
        <end position="125"/>
    </location>
</feature>
<keyword evidence="5" id="KW-1133">Transmembrane helix</keyword>
<dbReference type="CDD" id="cd00637">
    <property type="entry name" value="7tm_classA_rhodopsin-like"/>
    <property type="match status" value="1"/>
</dbReference>
<protein>
    <submittedName>
        <fullName evidence="8">G_PROTEIN_RECEP_F1_2 domain-containing protein</fullName>
    </submittedName>
</protein>